<dbReference type="GO" id="GO:0008483">
    <property type="term" value="F:transaminase activity"/>
    <property type="evidence" value="ECO:0007669"/>
    <property type="project" value="UniProtKB-KW"/>
</dbReference>
<dbReference type="Pfam" id="PF01041">
    <property type="entry name" value="DegT_DnrJ_EryC1"/>
    <property type="match status" value="1"/>
</dbReference>
<evidence type="ECO:0000313" key="2">
    <source>
        <dbReference type="Proteomes" id="UP000268469"/>
    </source>
</evidence>
<gene>
    <name evidence="1" type="ORF">DRP53_11045</name>
</gene>
<comment type="caution">
    <text evidence="1">The sequence shown here is derived from an EMBL/GenBank/DDBJ whole genome shotgun (WGS) entry which is preliminary data.</text>
</comment>
<sequence length="167" mass="18142">MGKELAIKGGERVVPAGMIKKWPWITEEDKKAILEALDRGILWGVNAPNVKALEEGWAEYVGTKYCLTANSGTAALHMAVAAVGIEPGDEVITSAYTFLASASCILHQLGIPVFVDIDPDTLNIDPRKIEERITEKTRAIIPVHLHGLPADMDPINELAKKHNLAVI</sequence>
<feature type="non-terminal residue" evidence="1">
    <location>
        <position position="167"/>
    </location>
</feature>
<reference evidence="1 2" key="1">
    <citation type="submission" date="2018-06" db="EMBL/GenBank/DDBJ databases">
        <title>Extensive metabolic versatility and redundancy in microbially diverse, dynamic hydrothermal sediments.</title>
        <authorList>
            <person name="Dombrowski N."/>
            <person name="Teske A."/>
            <person name="Baker B.J."/>
        </authorList>
    </citation>
    <scope>NUCLEOTIDE SEQUENCE [LARGE SCALE GENOMIC DNA]</scope>
    <source>
        <strain evidence="1">B36_G15</strain>
    </source>
</reference>
<dbReference type="Gene3D" id="3.40.640.10">
    <property type="entry name" value="Type I PLP-dependent aspartate aminotransferase-like (Major domain)"/>
    <property type="match status" value="1"/>
</dbReference>
<evidence type="ECO:0000313" key="1">
    <source>
        <dbReference type="EMBL" id="RKX68282.1"/>
    </source>
</evidence>
<protein>
    <submittedName>
        <fullName evidence="1">DegT/DnrJ/EryC1/StrS family aminotransferase</fullName>
    </submittedName>
</protein>
<name>A0A660SCI3_UNCW3</name>
<organism evidence="1 2">
    <name type="scientific">candidate division WOR-3 bacterium</name>
    <dbReference type="NCBI Taxonomy" id="2052148"/>
    <lineage>
        <taxon>Bacteria</taxon>
        <taxon>Bacteria division WOR-3</taxon>
    </lineage>
</organism>
<dbReference type="Proteomes" id="UP000268469">
    <property type="component" value="Unassembled WGS sequence"/>
</dbReference>
<dbReference type="SUPFAM" id="SSF53383">
    <property type="entry name" value="PLP-dependent transferases"/>
    <property type="match status" value="1"/>
</dbReference>
<dbReference type="GO" id="GO:0030170">
    <property type="term" value="F:pyridoxal phosphate binding"/>
    <property type="evidence" value="ECO:0007669"/>
    <property type="project" value="TreeGrafter"/>
</dbReference>
<proteinExistence type="predicted"/>
<dbReference type="InterPro" id="IPR015424">
    <property type="entry name" value="PyrdxlP-dep_Trfase"/>
</dbReference>
<dbReference type="PANTHER" id="PTHR30244:SF34">
    <property type="entry name" value="DTDP-4-AMINO-4,6-DIDEOXYGALACTOSE TRANSAMINASE"/>
    <property type="match status" value="1"/>
</dbReference>
<dbReference type="AlphaFoldDB" id="A0A660SCI3"/>
<accession>A0A660SCI3</accession>
<dbReference type="GO" id="GO:0000271">
    <property type="term" value="P:polysaccharide biosynthetic process"/>
    <property type="evidence" value="ECO:0007669"/>
    <property type="project" value="TreeGrafter"/>
</dbReference>
<dbReference type="EMBL" id="QNBE01000182">
    <property type="protein sequence ID" value="RKX68282.1"/>
    <property type="molecule type" value="Genomic_DNA"/>
</dbReference>
<keyword evidence="1" id="KW-0032">Aminotransferase</keyword>
<keyword evidence="1" id="KW-0808">Transferase</keyword>
<dbReference type="InterPro" id="IPR015421">
    <property type="entry name" value="PyrdxlP-dep_Trfase_major"/>
</dbReference>
<dbReference type="InterPro" id="IPR000653">
    <property type="entry name" value="DegT/StrS_aminotransferase"/>
</dbReference>
<dbReference type="PANTHER" id="PTHR30244">
    <property type="entry name" value="TRANSAMINASE"/>
    <property type="match status" value="1"/>
</dbReference>